<gene>
    <name evidence="11" type="ORF">OS493_026767</name>
</gene>
<evidence type="ECO:0000259" key="10">
    <source>
        <dbReference type="PROSITE" id="PS50262"/>
    </source>
</evidence>
<name>A0A9W9ZKU6_9CNID</name>
<evidence type="ECO:0000256" key="2">
    <source>
        <dbReference type="ARBA" id="ARBA00010663"/>
    </source>
</evidence>
<dbReference type="OrthoDB" id="2132067at2759"/>
<comment type="caution">
    <text evidence="11">The sequence shown here is derived from an EMBL/GenBank/DDBJ whole genome shotgun (WGS) entry which is preliminary data.</text>
</comment>
<keyword evidence="12" id="KW-1185">Reference proteome</keyword>
<dbReference type="PROSITE" id="PS50262">
    <property type="entry name" value="G_PROTEIN_RECEP_F1_2"/>
    <property type="match status" value="1"/>
</dbReference>
<organism evidence="11 12">
    <name type="scientific">Desmophyllum pertusum</name>
    <dbReference type="NCBI Taxonomy" id="174260"/>
    <lineage>
        <taxon>Eukaryota</taxon>
        <taxon>Metazoa</taxon>
        <taxon>Cnidaria</taxon>
        <taxon>Anthozoa</taxon>
        <taxon>Hexacorallia</taxon>
        <taxon>Scleractinia</taxon>
        <taxon>Caryophylliina</taxon>
        <taxon>Caryophylliidae</taxon>
        <taxon>Desmophyllum</taxon>
    </lineage>
</organism>
<feature type="transmembrane region" description="Helical" evidence="9">
    <location>
        <begin position="293"/>
        <end position="315"/>
    </location>
</feature>
<dbReference type="EMBL" id="MU825896">
    <property type="protein sequence ID" value="KAJ7383583.1"/>
    <property type="molecule type" value="Genomic_DNA"/>
</dbReference>
<dbReference type="Proteomes" id="UP001163046">
    <property type="component" value="Unassembled WGS sequence"/>
</dbReference>
<keyword evidence="4 9" id="KW-1133">Transmembrane helix</keyword>
<evidence type="ECO:0000313" key="11">
    <source>
        <dbReference type="EMBL" id="KAJ7383583.1"/>
    </source>
</evidence>
<evidence type="ECO:0000256" key="9">
    <source>
        <dbReference type="SAM" id="Phobius"/>
    </source>
</evidence>
<evidence type="ECO:0000256" key="3">
    <source>
        <dbReference type="ARBA" id="ARBA00022692"/>
    </source>
</evidence>
<keyword evidence="7" id="KW-0675">Receptor</keyword>
<dbReference type="InterPro" id="IPR000276">
    <property type="entry name" value="GPCR_Rhodpsn"/>
</dbReference>
<dbReference type="InterPro" id="IPR017452">
    <property type="entry name" value="GPCR_Rhodpsn_7TM"/>
</dbReference>
<dbReference type="AlphaFoldDB" id="A0A9W9ZKU6"/>
<keyword evidence="3 9" id="KW-0812">Transmembrane</keyword>
<evidence type="ECO:0000256" key="1">
    <source>
        <dbReference type="ARBA" id="ARBA00004141"/>
    </source>
</evidence>
<feature type="domain" description="G-protein coupled receptors family 1 profile" evidence="10">
    <location>
        <begin position="43"/>
        <end position="313"/>
    </location>
</feature>
<evidence type="ECO:0000256" key="5">
    <source>
        <dbReference type="ARBA" id="ARBA00023040"/>
    </source>
</evidence>
<dbReference type="PANTHER" id="PTHR45695:SF9">
    <property type="entry name" value="LEUCOKININ RECEPTOR"/>
    <property type="match status" value="1"/>
</dbReference>
<evidence type="ECO:0000256" key="6">
    <source>
        <dbReference type="ARBA" id="ARBA00023136"/>
    </source>
</evidence>
<feature type="transmembrane region" description="Helical" evidence="9">
    <location>
        <begin position="188"/>
        <end position="213"/>
    </location>
</feature>
<feature type="transmembrane region" description="Helical" evidence="9">
    <location>
        <begin position="143"/>
        <end position="164"/>
    </location>
</feature>
<feature type="transmembrane region" description="Helical" evidence="9">
    <location>
        <begin position="27"/>
        <end position="52"/>
    </location>
</feature>
<keyword evidence="5" id="KW-0297">G-protein coupled receptor</keyword>
<dbReference type="Pfam" id="PF00001">
    <property type="entry name" value="7tm_1"/>
    <property type="match status" value="1"/>
</dbReference>
<reference evidence="11" key="1">
    <citation type="submission" date="2023-01" db="EMBL/GenBank/DDBJ databases">
        <title>Genome assembly of the deep-sea coral Lophelia pertusa.</title>
        <authorList>
            <person name="Herrera S."/>
            <person name="Cordes E."/>
        </authorList>
    </citation>
    <scope>NUCLEOTIDE SEQUENCE</scope>
    <source>
        <strain evidence="11">USNM1676648</strain>
        <tissue evidence="11">Polyp</tissue>
    </source>
</reference>
<sequence>MNATANFTNASLSCFRVKCQFTVGERVAIIFFFTTIFLASLVGNCILFLAIIRNKRLRRSSTNFSILNLSLANILITIFCIPVFTIDTFIAERWVFGVIGCKLVIFLQNTSINAAILTLLALSVEKFVAVYFPFYVRSQRTKVRYLVVGAWIVGIIHSSVYLSYKTVKTFQGIPLCVENWPSHSTRKIFVVVQAIVLRFVPLTFMIVLHAVTIKRIKERLQYRRKARKNDEGSFRESDMMQVSSHGLKIRKKAVTMLVIIVATAAVTLFPYYIYVCWRMLANPKITDFFANNVAVIVTTWLVYFNSVCHPIIFGMMSTQYRKAAKTLSSRKSQTHSRTLSNTKKQIKQEPMLMTAQGSGSG</sequence>
<feature type="transmembrane region" description="Helical" evidence="9">
    <location>
        <begin position="64"/>
        <end position="84"/>
    </location>
</feature>
<dbReference type="GO" id="GO:0004983">
    <property type="term" value="F:neuropeptide Y receptor activity"/>
    <property type="evidence" value="ECO:0007669"/>
    <property type="project" value="InterPro"/>
</dbReference>
<comment type="similarity">
    <text evidence="2">Belongs to the G-protein coupled receptor 1 family.</text>
</comment>
<dbReference type="GO" id="GO:0005886">
    <property type="term" value="C:plasma membrane"/>
    <property type="evidence" value="ECO:0007669"/>
    <property type="project" value="TreeGrafter"/>
</dbReference>
<dbReference type="PANTHER" id="PTHR45695">
    <property type="entry name" value="LEUCOKININ RECEPTOR-RELATED"/>
    <property type="match status" value="1"/>
</dbReference>
<evidence type="ECO:0000313" key="12">
    <source>
        <dbReference type="Proteomes" id="UP001163046"/>
    </source>
</evidence>
<dbReference type="InterPro" id="IPR000611">
    <property type="entry name" value="NPY_rcpt"/>
</dbReference>
<comment type="subcellular location">
    <subcellularLocation>
        <location evidence="1">Membrane</location>
        <topology evidence="1">Multi-pass membrane protein</topology>
    </subcellularLocation>
</comment>
<accession>A0A9W9ZKU6</accession>
<dbReference type="PRINTS" id="PR00237">
    <property type="entry name" value="GPCRRHODOPSN"/>
</dbReference>
<evidence type="ECO:0000256" key="4">
    <source>
        <dbReference type="ARBA" id="ARBA00022989"/>
    </source>
</evidence>
<keyword evidence="8" id="KW-0807">Transducer</keyword>
<keyword evidence="6 9" id="KW-0472">Membrane</keyword>
<evidence type="ECO:0000256" key="7">
    <source>
        <dbReference type="ARBA" id="ARBA00023170"/>
    </source>
</evidence>
<dbReference type="PRINTS" id="PR01012">
    <property type="entry name" value="NRPEPTIDEYR"/>
</dbReference>
<dbReference type="SUPFAM" id="SSF81321">
    <property type="entry name" value="Family A G protein-coupled receptor-like"/>
    <property type="match status" value="1"/>
</dbReference>
<protein>
    <recommendedName>
        <fullName evidence="10">G-protein coupled receptors family 1 profile domain-containing protein</fullName>
    </recommendedName>
</protein>
<proteinExistence type="inferred from homology"/>
<evidence type="ECO:0000256" key="8">
    <source>
        <dbReference type="ARBA" id="ARBA00023224"/>
    </source>
</evidence>
<dbReference type="Gene3D" id="1.20.1070.10">
    <property type="entry name" value="Rhodopsin 7-helix transmembrane proteins"/>
    <property type="match status" value="1"/>
</dbReference>
<feature type="transmembrane region" description="Helical" evidence="9">
    <location>
        <begin position="253"/>
        <end position="273"/>
    </location>
</feature>